<gene>
    <name evidence="2" type="ORF">TGP89_306960C</name>
</gene>
<reference evidence="2 3" key="1">
    <citation type="submission" date="2014-03" db="EMBL/GenBank/DDBJ databases">
        <authorList>
            <person name="Sibley D."/>
            <person name="Venepally P."/>
            <person name="Karamycheva S."/>
            <person name="Hadjithomas M."/>
            <person name="Khan A."/>
            <person name="Brunk B."/>
            <person name="Roos D."/>
            <person name="Caler E."/>
            <person name="Lorenzi H."/>
        </authorList>
    </citation>
    <scope>NUCLEOTIDE SEQUENCE [LARGE SCALE GENOMIC DNA]</scope>
    <source>
        <strain evidence="3">p89</strain>
    </source>
</reference>
<dbReference type="PANTHER" id="PTHR10947">
    <property type="entry name" value="PHENYLALANYL-TRNA SYNTHETASE BETA CHAIN AND LEUCINE-RICH REPEAT-CONTAINING PROTEIN 47"/>
    <property type="match status" value="1"/>
</dbReference>
<keyword evidence="2" id="KW-0436">Ligase</keyword>
<dbReference type="InterPro" id="IPR045864">
    <property type="entry name" value="aa-tRNA-synth_II/BPL/LPL"/>
</dbReference>
<dbReference type="EMBL" id="AEYI02002517">
    <property type="protein sequence ID" value="KFG27965.1"/>
    <property type="molecule type" value="Genomic_DNA"/>
</dbReference>
<accession>A0A086J747</accession>
<evidence type="ECO:0000259" key="1">
    <source>
        <dbReference type="Pfam" id="PF17759"/>
    </source>
</evidence>
<dbReference type="VEuPathDB" id="ToxoDB:TGP89_306960C"/>
<evidence type="ECO:0000313" key="2">
    <source>
        <dbReference type="EMBL" id="KFG27965.1"/>
    </source>
</evidence>
<proteinExistence type="predicted"/>
<dbReference type="Gene3D" id="3.30.930.10">
    <property type="entry name" value="Bira Bifunctional Protein, Domain 2"/>
    <property type="match status" value="1"/>
</dbReference>
<dbReference type="GO" id="GO:0006432">
    <property type="term" value="P:phenylalanyl-tRNA aminoacylation"/>
    <property type="evidence" value="ECO:0007669"/>
    <property type="project" value="InterPro"/>
</dbReference>
<dbReference type="Pfam" id="PF17759">
    <property type="entry name" value="tRNA_synthFbeta"/>
    <property type="match status" value="1"/>
</dbReference>
<dbReference type="GO" id="GO:0009328">
    <property type="term" value="C:phenylalanine-tRNA ligase complex"/>
    <property type="evidence" value="ECO:0007669"/>
    <property type="project" value="TreeGrafter"/>
</dbReference>
<feature type="non-terminal residue" evidence="2">
    <location>
        <position position="1"/>
    </location>
</feature>
<dbReference type="InterPro" id="IPR041616">
    <property type="entry name" value="PheRS_beta_core"/>
</dbReference>
<feature type="domain" description="Phenylalanyl tRNA synthetase beta chain core" evidence="1">
    <location>
        <begin position="4"/>
        <end position="205"/>
    </location>
</feature>
<dbReference type="PANTHER" id="PTHR10947:SF0">
    <property type="entry name" value="PHENYLALANINE--TRNA LIGASE BETA SUBUNIT"/>
    <property type="match status" value="1"/>
</dbReference>
<dbReference type="GO" id="GO:0004826">
    <property type="term" value="F:phenylalanine-tRNA ligase activity"/>
    <property type="evidence" value="ECO:0007669"/>
    <property type="project" value="UniProtKB-EC"/>
</dbReference>
<dbReference type="SUPFAM" id="SSF55681">
    <property type="entry name" value="Class II aaRS and biotin synthetases"/>
    <property type="match status" value="1"/>
</dbReference>
<name>A0A086J747_TOXGO</name>
<dbReference type="InterPro" id="IPR045060">
    <property type="entry name" value="Phe-tRNA-ligase_IIc_bsu"/>
</dbReference>
<sequence>YQVNAQPVRLANSKTREFDQVRTTLISGLLKTIVANKGRRELPIKLFEIGDVCLLDSTTEVGARNLRYCCLAFADEHSSGLEEVHGVLDALLQSLQFVGEYAIAEMEAAVATAAAAEKAGCEHASAHAAEQLQRTLSRIRGTFKLVPSHEETFLPGRQVQVVASLKSSGDMENVPVLLGVMGTLHPHTLKAFGLTIPVSIFELNVEAFVQWLPAIDLVVG</sequence>
<dbReference type="AlphaFoldDB" id="A0A086J747"/>
<dbReference type="EC" id="6.1.1.20" evidence="2"/>
<comment type="caution">
    <text evidence="2">The sequence shown here is derived from an EMBL/GenBank/DDBJ whole genome shotgun (WGS) entry which is preliminary data.</text>
</comment>
<evidence type="ECO:0000313" key="3">
    <source>
        <dbReference type="Proteomes" id="UP000028828"/>
    </source>
</evidence>
<protein>
    <submittedName>
        <fullName evidence="2">Phenylalanine--tRNA ligase, beta subunit protein</fullName>
        <ecNumber evidence="2">6.1.1.20</ecNumber>
    </submittedName>
</protein>
<organism evidence="2 3">
    <name type="scientific">Toxoplasma gondii p89</name>
    <dbReference type="NCBI Taxonomy" id="943119"/>
    <lineage>
        <taxon>Eukaryota</taxon>
        <taxon>Sar</taxon>
        <taxon>Alveolata</taxon>
        <taxon>Apicomplexa</taxon>
        <taxon>Conoidasida</taxon>
        <taxon>Coccidia</taxon>
        <taxon>Eucoccidiorida</taxon>
        <taxon>Eimeriorina</taxon>
        <taxon>Sarcocystidae</taxon>
        <taxon>Toxoplasma</taxon>
    </lineage>
</organism>
<dbReference type="Proteomes" id="UP000028828">
    <property type="component" value="Unassembled WGS sequence"/>
</dbReference>